<dbReference type="RefSeq" id="WP_042628272.1">
    <property type="nucleotide sequence ID" value="NZ_CP002581.1"/>
</dbReference>
<dbReference type="InterPro" id="IPR002347">
    <property type="entry name" value="SDR_fam"/>
</dbReference>
<organism evidence="3 4">
    <name type="scientific">Burkholderia plantarii</name>
    <dbReference type="NCBI Taxonomy" id="41899"/>
    <lineage>
        <taxon>Bacteria</taxon>
        <taxon>Pseudomonadati</taxon>
        <taxon>Pseudomonadota</taxon>
        <taxon>Betaproteobacteria</taxon>
        <taxon>Burkholderiales</taxon>
        <taxon>Burkholderiaceae</taxon>
        <taxon>Burkholderia</taxon>
    </lineage>
</organism>
<dbReference type="PANTHER" id="PTHR43639:SF1">
    <property type="entry name" value="SHORT-CHAIN DEHYDROGENASE_REDUCTASE FAMILY PROTEIN"/>
    <property type="match status" value="1"/>
</dbReference>
<dbReference type="SUPFAM" id="SSF51735">
    <property type="entry name" value="NAD(P)-binding Rossmann-fold domains"/>
    <property type="match status" value="1"/>
</dbReference>
<dbReference type="PANTHER" id="PTHR43639">
    <property type="entry name" value="OXIDOREDUCTASE, SHORT-CHAIN DEHYDROGENASE/REDUCTASE FAMILY (AFU_ORTHOLOGUE AFUA_5G02870)"/>
    <property type="match status" value="1"/>
</dbReference>
<reference evidence="4" key="1">
    <citation type="submission" date="2011-03" db="EMBL/GenBank/DDBJ databases">
        <authorList>
            <person name="Voget S."/>
            <person name="Streit W.R."/>
            <person name="Jaeger K.E."/>
            <person name="Daniel R."/>
        </authorList>
    </citation>
    <scope>NUCLEOTIDE SEQUENCE [LARGE SCALE GENOMIC DNA]</scope>
    <source>
        <strain evidence="4">PG1</strain>
    </source>
</reference>
<evidence type="ECO:0000313" key="4">
    <source>
        <dbReference type="Proteomes" id="UP000031838"/>
    </source>
</evidence>
<dbReference type="GO" id="GO:0004316">
    <property type="term" value="F:3-oxoacyl-[acyl-carrier-protein] reductase (NADPH) activity"/>
    <property type="evidence" value="ECO:0007669"/>
    <property type="project" value="UniProtKB-EC"/>
</dbReference>
<dbReference type="Gene3D" id="3.40.50.720">
    <property type="entry name" value="NAD(P)-binding Rossmann-like Domain"/>
    <property type="match status" value="1"/>
</dbReference>
<accession>A0A0B6S2N2</accession>
<comment type="similarity">
    <text evidence="1">Belongs to the short-chain dehydrogenases/reductases (SDR) family.</text>
</comment>
<proteinExistence type="inferred from homology"/>
<reference evidence="3 4" key="2">
    <citation type="journal article" date="2016" name="Appl. Microbiol. Biotechnol.">
        <title>Mutations improving production and secretion of extracellular lipase by Burkholderia glumae PG1.</title>
        <authorList>
            <person name="Knapp A."/>
            <person name="Voget S."/>
            <person name="Gao R."/>
            <person name="Zaburannyi N."/>
            <person name="Krysciak D."/>
            <person name="Breuer M."/>
            <person name="Hauer B."/>
            <person name="Streit W.R."/>
            <person name="Muller R."/>
            <person name="Daniel R."/>
            <person name="Jaeger K.E."/>
        </authorList>
    </citation>
    <scope>NUCLEOTIDE SEQUENCE [LARGE SCALE GENOMIC DNA]</scope>
    <source>
        <strain evidence="3 4">PG1</strain>
    </source>
</reference>
<gene>
    <name evidence="3" type="primary">fabG8</name>
    <name evidence="3" type="ORF">BGL_2c18420</name>
</gene>
<evidence type="ECO:0000256" key="2">
    <source>
        <dbReference type="ARBA" id="ARBA00023002"/>
    </source>
</evidence>
<evidence type="ECO:0000313" key="3">
    <source>
        <dbReference type="EMBL" id="AJK49908.1"/>
    </source>
</evidence>
<dbReference type="PRINTS" id="PR00081">
    <property type="entry name" value="GDHRDH"/>
</dbReference>
<evidence type="ECO:0000256" key="1">
    <source>
        <dbReference type="ARBA" id="ARBA00006484"/>
    </source>
</evidence>
<keyword evidence="2 3" id="KW-0560">Oxidoreductase</keyword>
<dbReference type="InterPro" id="IPR036291">
    <property type="entry name" value="NAD(P)-bd_dom_sf"/>
</dbReference>
<dbReference type="AlphaFoldDB" id="A0A0B6S2N2"/>
<dbReference type="CDD" id="cd05233">
    <property type="entry name" value="SDR_c"/>
    <property type="match status" value="1"/>
</dbReference>
<dbReference type="InterPro" id="IPR020904">
    <property type="entry name" value="Sc_DH/Rdtase_CS"/>
</dbReference>
<dbReference type="EMBL" id="CP002581">
    <property type="protein sequence ID" value="AJK49908.1"/>
    <property type="molecule type" value="Genomic_DNA"/>
</dbReference>
<protein>
    <submittedName>
        <fullName evidence="3">3-oxoacyl-[acyl-carrier protein] reductase FabG</fullName>
        <ecNumber evidence="3">1.1.1.100</ecNumber>
    </submittedName>
</protein>
<dbReference type="EC" id="1.1.1.100" evidence="3"/>
<dbReference type="PROSITE" id="PS00061">
    <property type="entry name" value="ADH_SHORT"/>
    <property type="match status" value="1"/>
</dbReference>
<dbReference type="Pfam" id="PF13561">
    <property type="entry name" value="adh_short_C2"/>
    <property type="match status" value="1"/>
</dbReference>
<dbReference type="PRINTS" id="PR00080">
    <property type="entry name" value="SDRFAMILY"/>
</dbReference>
<name>A0A0B6S2N2_BURPL</name>
<keyword evidence="4" id="KW-1185">Reference proteome</keyword>
<dbReference type="HOGENOM" id="CLU_010194_1_3_4"/>
<dbReference type="KEGG" id="bgp:BGL_2c18420"/>
<sequence length="256" mass="26745">MSAATTSSHGLPVAVVTGATGGLGAEICRAFASSNFRVVAGFRSSIETARMMVERLPGEGHCTLSAPVTDSAALRRLADDVACRYGRCDALVNCAGTTRFVAHEDFDGLDDALIDDVLATNVRGPFAMVRALKHLLAQSELPGGGVVVNISSIAARTAMGSNLMYCASKAALDNLTMSMARALAPAIRVVSVSPGLVDTEFVKAMDPAWRDEQAGKTPLGRLAQPEEIAQAVLSAVRDLRFSTGCVLPVDGGRPLR</sequence>
<dbReference type="Proteomes" id="UP000031838">
    <property type="component" value="Chromosome 2"/>
</dbReference>